<dbReference type="PANTHER" id="PTHR45436:SF5">
    <property type="entry name" value="SENSOR HISTIDINE KINASE TRCS"/>
    <property type="match status" value="1"/>
</dbReference>
<keyword evidence="5" id="KW-0808">Transferase</keyword>
<dbReference type="Pfam" id="PF00672">
    <property type="entry name" value="HAMP"/>
    <property type="match status" value="1"/>
</dbReference>
<evidence type="ECO:0000313" key="14">
    <source>
        <dbReference type="EMBL" id="MDT3768043.1"/>
    </source>
</evidence>
<dbReference type="EC" id="2.7.13.3" evidence="3"/>
<dbReference type="SMART" id="SM00387">
    <property type="entry name" value="HATPase_c"/>
    <property type="match status" value="1"/>
</dbReference>
<dbReference type="SMART" id="SM00388">
    <property type="entry name" value="HisKA"/>
    <property type="match status" value="1"/>
</dbReference>
<keyword evidence="15" id="KW-1185">Reference proteome</keyword>
<dbReference type="Proteomes" id="UP001247542">
    <property type="component" value="Unassembled WGS sequence"/>
</dbReference>
<name>A0ABU3ICD9_9ACTO</name>
<dbReference type="InterPro" id="IPR036890">
    <property type="entry name" value="HATPase_C_sf"/>
</dbReference>
<comment type="caution">
    <text evidence="14">The sequence shown here is derived from an EMBL/GenBank/DDBJ whole genome shotgun (WGS) entry which is preliminary data.</text>
</comment>
<gene>
    <name evidence="14" type="ORF">QS713_08235</name>
</gene>
<evidence type="ECO:0000256" key="7">
    <source>
        <dbReference type="ARBA" id="ARBA00022777"/>
    </source>
</evidence>
<dbReference type="Pfam" id="PF00512">
    <property type="entry name" value="HisKA"/>
    <property type="match status" value="1"/>
</dbReference>
<dbReference type="CDD" id="cd00075">
    <property type="entry name" value="HATPase"/>
    <property type="match status" value="1"/>
</dbReference>
<proteinExistence type="predicted"/>
<organism evidence="14 15">
    <name type="scientific">Gleimia hominis</name>
    <dbReference type="NCBI Taxonomy" id="595468"/>
    <lineage>
        <taxon>Bacteria</taxon>
        <taxon>Bacillati</taxon>
        <taxon>Actinomycetota</taxon>
        <taxon>Actinomycetes</taxon>
        <taxon>Actinomycetales</taxon>
        <taxon>Actinomycetaceae</taxon>
        <taxon>Gleimia</taxon>
    </lineage>
</organism>
<evidence type="ECO:0000259" key="13">
    <source>
        <dbReference type="PROSITE" id="PS50885"/>
    </source>
</evidence>
<keyword evidence="8 11" id="KW-1133">Transmembrane helix</keyword>
<dbReference type="SUPFAM" id="SSF55874">
    <property type="entry name" value="ATPase domain of HSP90 chaperone/DNA topoisomerase II/histidine kinase"/>
    <property type="match status" value="1"/>
</dbReference>
<protein>
    <recommendedName>
        <fullName evidence="3">histidine kinase</fullName>
        <ecNumber evidence="3">2.7.13.3</ecNumber>
    </recommendedName>
</protein>
<dbReference type="SMART" id="SM00304">
    <property type="entry name" value="HAMP"/>
    <property type="match status" value="1"/>
</dbReference>
<evidence type="ECO:0000256" key="3">
    <source>
        <dbReference type="ARBA" id="ARBA00012438"/>
    </source>
</evidence>
<evidence type="ECO:0000256" key="5">
    <source>
        <dbReference type="ARBA" id="ARBA00022679"/>
    </source>
</evidence>
<evidence type="ECO:0000256" key="8">
    <source>
        <dbReference type="ARBA" id="ARBA00022989"/>
    </source>
</evidence>
<evidence type="ECO:0000256" key="6">
    <source>
        <dbReference type="ARBA" id="ARBA00022692"/>
    </source>
</evidence>
<feature type="transmembrane region" description="Helical" evidence="11">
    <location>
        <begin position="22"/>
        <end position="45"/>
    </location>
</feature>
<dbReference type="EMBL" id="JASXSX010000004">
    <property type="protein sequence ID" value="MDT3768043.1"/>
    <property type="molecule type" value="Genomic_DNA"/>
</dbReference>
<dbReference type="PANTHER" id="PTHR45436">
    <property type="entry name" value="SENSOR HISTIDINE KINASE YKOH"/>
    <property type="match status" value="1"/>
</dbReference>
<dbReference type="SUPFAM" id="SSF47384">
    <property type="entry name" value="Homodimeric domain of signal transducing histidine kinase"/>
    <property type="match status" value="1"/>
</dbReference>
<sequence>MWQLPGIFKTGFWRSITLRTRLVVLFTLILSVGFTLAATALLGILQAHLVGQVDRELEESARRTAVSTAEALLNSREPNIPSNYYFHFKTVDGSENSLITPESADRFGVPVTGELLPMGVYPQGAMTRPVKVPSTKDGSSWRAVAVPISVNNQPYGVVTIALPLTDTDETLVSTAQYFLLLGILITVVGATTSYYMVRLALRPLKRIETVAKQISVGNISQRIDPEPETSEVGSLTTSLNRMLARIEQSFMERDATQAKVRRFVSDASHELRTPLAAIRGYAELYRMGGVPESGTKDVMNRIESEATRMGTLVEDLLTLARLDEKRELNVERVDLMELIRNASFDLRALDSSRVVQVLSLDDGEDAPETFYAMVDRDQMTQVFTNIIGNIVRYTQNGTPVEFAVGKTEDTLIVEVRDHGPGISASDQEKVFARFYRTDVSRSRESGGSGLGLAIVASIMALHSGKASLMRTEGGGLTVKLRLPALQITNEDDRSEPTDPA</sequence>
<keyword evidence="10 11" id="KW-0472">Membrane</keyword>
<dbReference type="CDD" id="cd00082">
    <property type="entry name" value="HisKA"/>
    <property type="match status" value="1"/>
</dbReference>
<dbReference type="PRINTS" id="PR00344">
    <property type="entry name" value="BCTRLSENSOR"/>
</dbReference>
<dbReference type="Gene3D" id="6.10.340.10">
    <property type="match status" value="1"/>
</dbReference>
<keyword evidence="7 14" id="KW-0418">Kinase</keyword>
<evidence type="ECO:0000256" key="10">
    <source>
        <dbReference type="ARBA" id="ARBA00023136"/>
    </source>
</evidence>
<comment type="subcellular location">
    <subcellularLocation>
        <location evidence="2">Cell membrane</location>
    </subcellularLocation>
</comment>
<dbReference type="InterPro" id="IPR005467">
    <property type="entry name" value="His_kinase_dom"/>
</dbReference>
<dbReference type="InterPro" id="IPR036097">
    <property type="entry name" value="HisK_dim/P_sf"/>
</dbReference>
<dbReference type="Pfam" id="PF02518">
    <property type="entry name" value="HATPase_c"/>
    <property type="match status" value="1"/>
</dbReference>
<dbReference type="InterPro" id="IPR050428">
    <property type="entry name" value="TCS_sensor_his_kinase"/>
</dbReference>
<feature type="transmembrane region" description="Helical" evidence="11">
    <location>
        <begin position="177"/>
        <end position="197"/>
    </location>
</feature>
<feature type="domain" description="Histidine kinase" evidence="12">
    <location>
        <begin position="266"/>
        <end position="486"/>
    </location>
</feature>
<dbReference type="PROSITE" id="PS50885">
    <property type="entry name" value="HAMP"/>
    <property type="match status" value="1"/>
</dbReference>
<evidence type="ECO:0000256" key="2">
    <source>
        <dbReference type="ARBA" id="ARBA00004236"/>
    </source>
</evidence>
<dbReference type="GO" id="GO:0016301">
    <property type="term" value="F:kinase activity"/>
    <property type="evidence" value="ECO:0007669"/>
    <property type="project" value="UniProtKB-KW"/>
</dbReference>
<dbReference type="PROSITE" id="PS50109">
    <property type="entry name" value="HIS_KIN"/>
    <property type="match status" value="1"/>
</dbReference>
<evidence type="ECO:0000313" key="15">
    <source>
        <dbReference type="Proteomes" id="UP001247542"/>
    </source>
</evidence>
<evidence type="ECO:0000256" key="11">
    <source>
        <dbReference type="SAM" id="Phobius"/>
    </source>
</evidence>
<dbReference type="Gene3D" id="3.30.565.10">
    <property type="entry name" value="Histidine kinase-like ATPase, C-terminal domain"/>
    <property type="match status" value="1"/>
</dbReference>
<dbReference type="InterPro" id="IPR003661">
    <property type="entry name" value="HisK_dim/P_dom"/>
</dbReference>
<dbReference type="InterPro" id="IPR003594">
    <property type="entry name" value="HATPase_dom"/>
</dbReference>
<evidence type="ECO:0000256" key="1">
    <source>
        <dbReference type="ARBA" id="ARBA00000085"/>
    </source>
</evidence>
<keyword evidence="9" id="KW-0902">Two-component regulatory system</keyword>
<keyword evidence="4" id="KW-0597">Phosphoprotein</keyword>
<dbReference type="SUPFAM" id="SSF158472">
    <property type="entry name" value="HAMP domain-like"/>
    <property type="match status" value="1"/>
</dbReference>
<dbReference type="RefSeq" id="WP_313274367.1">
    <property type="nucleotide sequence ID" value="NZ_JASXSX010000004.1"/>
</dbReference>
<dbReference type="Gene3D" id="1.10.287.130">
    <property type="match status" value="1"/>
</dbReference>
<dbReference type="InterPro" id="IPR004358">
    <property type="entry name" value="Sig_transdc_His_kin-like_C"/>
</dbReference>
<keyword evidence="6 11" id="KW-0812">Transmembrane</keyword>
<evidence type="ECO:0000259" key="12">
    <source>
        <dbReference type="PROSITE" id="PS50109"/>
    </source>
</evidence>
<comment type="catalytic activity">
    <reaction evidence="1">
        <text>ATP + protein L-histidine = ADP + protein N-phospho-L-histidine.</text>
        <dbReference type="EC" id="2.7.13.3"/>
    </reaction>
</comment>
<reference evidence="14 15" key="1">
    <citation type="submission" date="2023-06" db="EMBL/GenBank/DDBJ databases">
        <title>Draft genome sequence of Gleimia hominis type strain CCUG 57540T.</title>
        <authorList>
            <person name="Salva-Serra F."/>
            <person name="Cardew S."/>
            <person name="Jensie Markopoulos S."/>
            <person name="Ohlen M."/>
            <person name="Inganas E."/>
            <person name="Svensson-Stadler L."/>
            <person name="Moore E.R.B."/>
        </authorList>
    </citation>
    <scope>NUCLEOTIDE SEQUENCE [LARGE SCALE GENOMIC DNA]</scope>
    <source>
        <strain evidence="14 15">CCUG 57540</strain>
    </source>
</reference>
<evidence type="ECO:0000256" key="9">
    <source>
        <dbReference type="ARBA" id="ARBA00023012"/>
    </source>
</evidence>
<accession>A0ABU3ICD9</accession>
<feature type="domain" description="HAMP" evidence="13">
    <location>
        <begin position="198"/>
        <end position="251"/>
    </location>
</feature>
<dbReference type="CDD" id="cd06225">
    <property type="entry name" value="HAMP"/>
    <property type="match status" value="1"/>
</dbReference>
<dbReference type="InterPro" id="IPR003660">
    <property type="entry name" value="HAMP_dom"/>
</dbReference>
<evidence type="ECO:0000256" key="4">
    <source>
        <dbReference type="ARBA" id="ARBA00022553"/>
    </source>
</evidence>